<comment type="caution">
    <text evidence="1">The sequence shown here is derived from an EMBL/GenBank/DDBJ whole genome shotgun (WGS) entry which is preliminary data.</text>
</comment>
<gene>
    <name evidence="1" type="ORF">CYMTET_25132</name>
</gene>
<dbReference type="EMBL" id="LGRX02013325">
    <property type="protein sequence ID" value="KAK3266231.1"/>
    <property type="molecule type" value="Genomic_DNA"/>
</dbReference>
<dbReference type="AlphaFoldDB" id="A0AAE0FUD9"/>
<protein>
    <submittedName>
        <fullName evidence="1">Uncharacterized protein</fullName>
    </submittedName>
</protein>
<dbReference type="InterPro" id="IPR012337">
    <property type="entry name" value="RNaseH-like_sf"/>
</dbReference>
<name>A0AAE0FUD9_9CHLO</name>
<accession>A0AAE0FUD9</accession>
<proteinExistence type="predicted"/>
<keyword evidence="2" id="KW-1185">Reference proteome</keyword>
<reference evidence="1 2" key="1">
    <citation type="journal article" date="2015" name="Genome Biol. Evol.">
        <title>Comparative Genomics of a Bacterivorous Green Alga Reveals Evolutionary Causalities and Consequences of Phago-Mixotrophic Mode of Nutrition.</title>
        <authorList>
            <person name="Burns J.A."/>
            <person name="Paasch A."/>
            <person name="Narechania A."/>
            <person name="Kim E."/>
        </authorList>
    </citation>
    <scope>NUCLEOTIDE SEQUENCE [LARGE SCALE GENOMIC DNA]</scope>
    <source>
        <strain evidence="1 2">PLY_AMNH</strain>
    </source>
</reference>
<sequence length="251" mass="29138">MLRLADSDRPSASKMQYHKFEVQETLKALKTPEPEPWAAGEYDWDDMLQEIIAIHRYRWDYGYTIVQGTGYLLDPEFVDVDQHLDAETMESLTRFFAKTYPKPKPFEPGSTPTELEKQAYEEGCRAAVANRSAAEIQLLEYKMKRGVFSRETVWETAKHVSAADFWFLYGSGVKELQLVAMRACAQVAGAGSAERGHKMMNFIEDRNRNRLLWEDVESRMYVCWNSLQLEKLEHVERKAGELPICFKEFED</sequence>
<evidence type="ECO:0000313" key="2">
    <source>
        <dbReference type="Proteomes" id="UP001190700"/>
    </source>
</evidence>
<organism evidence="1 2">
    <name type="scientific">Cymbomonas tetramitiformis</name>
    <dbReference type="NCBI Taxonomy" id="36881"/>
    <lineage>
        <taxon>Eukaryota</taxon>
        <taxon>Viridiplantae</taxon>
        <taxon>Chlorophyta</taxon>
        <taxon>Pyramimonadophyceae</taxon>
        <taxon>Pyramimonadales</taxon>
        <taxon>Pyramimonadaceae</taxon>
        <taxon>Cymbomonas</taxon>
    </lineage>
</organism>
<evidence type="ECO:0000313" key="1">
    <source>
        <dbReference type="EMBL" id="KAK3266231.1"/>
    </source>
</evidence>
<dbReference type="Proteomes" id="UP001190700">
    <property type="component" value="Unassembled WGS sequence"/>
</dbReference>
<dbReference type="SUPFAM" id="SSF53098">
    <property type="entry name" value="Ribonuclease H-like"/>
    <property type="match status" value="1"/>
</dbReference>